<gene>
    <name evidence="1" type="ORF">FALBO_9291</name>
</gene>
<dbReference type="Proteomes" id="UP000554235">
    <property type="component" value="Unassembled WGS sequence"/>
</dbReference>
<protein>
    <submittedName>
        <fullName evidence="1">Uncharacterized protein</fullName>
    </submittedName>
</protein>
<dbReference type="EMBL" id="JAADYS010001286">
    <property type="protein sequence ID" value="KAF4463878.1"/>
    <property type="molecule type" value="Genomic_DNA"/>
</dbReference>
<evidence type="ECO:0000313" key="2">
    <source>
        <dbReference type="Proteomes" id="UP000554235"/>
    </source>
</evidence>
<dbReference type="AlphaFoldDB" id="A0A8H4PAT0"/>
<organism evidence="1 2">
    <name type="scientific">Fusarium albosuccineum</name>
    <dbReference type="NCBI Taxonomy" id="1237068"/>
    <lineage>
        <taxon>Eukaryota</taxon>
        <taxon>Fungi</taxon>
        <taxon>Dikarya</taxon>
        <taxon>Ascomycota</taxon>
        <taxon>Pezizomycotina</taxon>
        <taxon>Sordariomycetes</taxon>
        <taxon>Hypocreomycetidae</taxon>
        <taxon>Hypocreales</taxon>
        <taxon>Nectriaceae</taxon>
        <taxon>Fusarium</taxon>
        <taxon>Fusarium decemcellulare species complex</taxon>
    </lineage>
</organism>
<reference evidence="1 2" key="1">
    <citation type="submission" date="2020-01" db="EMBL/GenBank/DDBJ databases">
        <title>Identification and distribution of gene clusters putatively required for synthesis of sphingolipid metabolism inhibitors in phylogenetically diverse species of the filamentous fungus Fusarium.</title>
        <authorList>
            <person name="Kim H.-S."/>
            <person name="Busman M."/>
            <person name="Brown D.W."/>
            <person name="Divon H."/>
            <person name="Uhlig S."/>
            <person name="Proctor R.H."/>
        </authorList>
    </citation>
    <scope>NUCLEOTIDE SEQUENCE [LARGE SCALE GENOMIC DNA]</scope>
    <source>
        <strain evidence="1 2">NRRL 20459</strain>
    </source>
</reference>
<name>A0A8H4PAT0_9HYPO</name>
<accession>A0A8H4PAT0</accession>
<sequence length="104" mass="12025">MSPIPRSLVVMTQRIKNHALRNNTLNLVERATHERDLAHFTQAMLKNPTHTSNSDPTPHVTVLLATARQAEANKSQALHIYHDDNWNYTGHMLYEERDNKRTDN</sequence>
<dbReference type="OrthoDB" id="3911445at2759"/>
<comment type="caution">
    <text evidence="1">The sequence shown here is derived from an EMBL/GenBank/DDBJ whole genome shotgun (WGS) entry which is preliminary data.</text>
</comment>
<evidence type="ECO:0000313" key="1">
    <source>
        <dbReference type="EMBL" id="KAF4463878.1"/>
    </source>
</evidence>
<keyword evidence="2" id="KW-1185">Reference proteome</keyword>
<proteinExistence type="predicted"/>